<dbReference type="EMBL" id="OM236516">
    <property type="protein sequence ID" value="UNY48861.1"/>
    <property type="molecule type" value="Genomic_DNA"/>
</dbReference>
<organism evidence="1 2">
    <name type="scientific">Bacillus phage FADO</name>
    <dbReference type="NCBI Taxonomy" id="2917160"/>
    <lineage>
        <taxon>Viruses</taxon>
        <taxon>Duplodnaviria</taxon>
        <taxon>Heunggongvirae</taxon>
        <taxon>Uroviricota</taxon>
        <taxon>Caudoviricetes</taxon>
        <taxon>Heleneionescovirinae</taxon>
        <taxon>Zhangjivirus</taxon>
        <taxon>Zhangjivirus fado</taxon>
    </lineage>
</organism>
<proteinExistence type="predicted"/>
<evidence type="ECO:0000313" key="1">
    <source>
        <dbReference type="EMBL" id="UNY48861.1"/>
    </source>
</evidence>
<sequence length="413" mass="47129">MRSYTNKDGELITVSEEHLNTAIQIKKELQKASPSRRASWNQLVRMMEDEGFYDAENSESYRCMVKAYQKSIGELPEAKKHVDMIADNKLKSIRNLVGDIAYEKRENQQYLRQINKGKRELIDFAVMVEEIGNAIREHDFAEYKMEMIPPLPSGEKKMIACLSDMHVGALVDTDLNVYNFDVAVQRMGMYASKIITSARNNDITDIYIMNLGDVIEHASMRFSQGFDAEFVFSEQIVKASDLIIKFLMFLAKEGFNITYSGIAGNHDRITDKDKNIHGDHAVKTINEIIKVFITHSGIKNIRFEEADDDYGHSIEVNTRNIKFLHGDLDSIKDETMLAKHSSLDGIDYDMVVMGHYHHFREIEVGYDKRIITFGSLKGADNYGERIRKVSVASQGFIVIDENGNIDVNRVKLG</sequence>
<dbReference type="InterPro" id="IPR029052">
    <property type="entry name" value="Metallo-depent_PP-like"/>
</dbReference>
<protein>
    <recommendedName>
        <fullName evidence="3">Calcineurin-like phosphoesterase domain-containing protein</fullName>
    </recommendedName>
</protein>
<dbReference type="Proteomes" id="UP000831021">
    <property type="component" value="Segment"/>
</dbReference>
<name>A0AAE9G9V5_9CAUD</name>
<evidence type="ECO:0000313" key="2">
    <source>
        <dbReference type="Proteomes" id="UP000831021"/>
    </source>
</evidence>
<accession>A0AAE9G9V5</accession>
<dbReference type="Gene3D" id="3.60.21.10">
    <property type="match status" value="1"/>
</dbReference>
<gene>
    <name evidence="1" type="ORF">fado_146</name>
</gene>
<dbReference type="SUPFAM" id="SSF56300">
    <property type="entry name" value="Metallo-dependent phosphatases"/>
    <property type="match status" value="1"/>
</dbReference>
<evidence type="ECO:0008006" key="3">
    <source>
        <dbReference type="Google" id="ProtNLM"/>
    </source>
</evidence>
<reference evidence="1 2" key="1">
    <citation type="submission" date="2022-01" db="EMBL/GenBank/DDBJ databases">
        <authorList>
            <person name="Stokar-Avihail A."/>
        </authorList>
    </citation>
    <scope>NUCLEOTIDE SEQUENCE [LARGE SCALE GENOMIC DNA]</scope>
</reference>
<keyword evidence="2" id="KW-1185">Reference proteome</keyword>